<reference evidence="2 3" key="1">
    <citation type="submission" date="2007-01" db="EMBL/GenBank/DDBJ databases">
        <authorList>
            <person name="Haygood M."/>
            <person name="Podell S."/>
            <person name="Anderson C."/>
            <person name="Hopkinson B."/>
            <person name="Roe K."/>
            <person name="Barbeau K."/>
            <person name="Gaasterland T."/>
            <person name="Ferriera S."/>
            <person name="Johnson J."/>
            <person name="Kravitz S."/>
            <person name="Beeson K."/>
            <person name="Sutton G."/>
            <person name="Rogers Y.-H."/>
            <person name="Friedman R."/>
            <person name="Frazier M."/>
            <person name="Venter J.C."/>
        </authorList>
    </citation>
    <scope>NUCLEOTIDE SEQUENCE [LARGE SCALE GENOMIC DNA]</scope>
    <source>
        <strain evidence="2 3">ATCC 23134</strain>
    </source>
</reference>
<keyword evidence="3" id="KW-1185">Reference proteome</keyword>
<evidence type="ECO:0000313" key="2">
    <source>
        <dbReference type="EMBL" id="EAY28890.1"/>
    </source>
</evidence>
<protein>
    <submittedName>
        <fullName evidence="2">Uncharacterized protein</fullName>
    </submittedName>
</protein>
<evidence type="ECO:0000313" key="3">
    <source>
        <dbReference type="Proteomes" id="UP000004095"/>
    </source>
</evidence>
<comment type="caution">
    <text evidence="2">The sequence shown here is derived from an EMBL/GenBank/DDBJ whole genome shotgun (WGS) entry which is preliminary data.</text>
</comment>
<organism evidence="2 3">
    <name type="scientific">Microscilla marina ATCC 23134</name>
    <dbReference type="NCBI Taxonomy" id="313606"/>
    <lineage>
        <taxon>Bacteria</taxon>
        <taxon>Pseudomonadati</taxon>
        <taxon>Bacteroidota</taxon>
        <taxon>Cytophagia</taxon>
        <taxon>Cytophagales</taxon>
        <taxon>Microscillaceae</taxon>
        <taxon>Microscilla</taxon>
    </lineage>
</organism>
<accession>A1ZKS4</accession>
<dbReference type="Proteomes" id="UP000004095">
    <property type="component" value="Unassembled WGS sequence"/>
</dbReference>
<feature type="region of interest" description="Disordered" evidence="1">
    <location>
        <begin position="99"/>
        <end position="118"/>
    </location>
</feature>
<gene>
    <name evidence="2" type="ORF">M23134_00044</name>
</gene>
<name>A1ZKS4_MICM2</name>
<sequence>MQKLYESGLDFTMTDLKHLNGSLYYLDWTNNYPNTELPEKEAVFQEKTIKLFEFPPMFEKKIESKIFFHFKRKSENLRKHGLFADEVDPNLAQLERLEHLENQQNQRSQRNPRNSYRD</sequence>
<proteinExistence type="predicted"/>
<feature type="compositionally biased region" description="Low complexity" evidence="1">
    <location>
        <begin position="102"/>
        <end position="118"/>
    </location>
</feature>
<dbReference type="EMBL" id="AAWS01000013">
    <property type="protein sequence ID" value="EAY28890.1"/>
    <property type="molecule type" value="Genomic_DNA"/>
</dbReference>
<evidence type="ECO:0000256" key="1">
    <source>
        <dbReference type="SAM" id="MobiDB-lite"/>
    </source>
</evidence>
<dbReference type="AlphaFoldDB" id="A1ZKS4"/>